<accession>A0A1M6QWQ5</accession>
<dbReference type="AlphaFoldDB" id="A0A1M6QWQ5"/>
<dbReference type="RefSeq" id="WP_072990867.1">
    <property type="nucleotide sequence ID" value="NZ_FQZB01000015.1"/>
</dbReference>
<keyword evidence="3" id="KW-1185">Reference proteome</keyword>
<dbReference type="EMBL" id="FQZB01000015">
    <property type="protein sequence ID" value="SHK24712.1"/>
    <property type="molecule type" value="Genomic_DNA"/>
</dbReference>
<dbReference type="OrthoDB" id="1945821at2"/>
<proteinExistence type="predicted"/>
<keyword evidence="1" id="KW-1133">Transmembrane helix</keyword>
<name>A0A1M6QWQ5_9CLOT</name>
<gene>
    <name evidence="2" type="ORF">SAMN02745163_03481</name>
</gene>
<evidence type="ECO:0000313" key="2">
    <source>
        <dbReference type="EMBL" id="SHK24712.1"/>
    </source>
</evidence>
<keyword evidence="1" id="KW-0472">Membrane</keyword>
<organism evidence="2 3">
    <name type="scientific">Clostridium cavendishii DSM 21758</name>
    <dbReference type="NCBI Taxonomy" id="1121302"/>
    <lineage>
        <taxon>Bacteria</taxon>
        <taxon>Bacillati</taxon>
        <taxon>Bacillota</taxon>
        <taxon>Clostridia</taxon>
        <taxon>Eubacteriales</taxon>
        <taxon>Clostridiaceae</taxon>
        <taxon>Clostridium</taxon>
    </lineage>
</organism>
<sequence>MNTSNNNKLKYKYSIPITVILVVACIFVAYIIVKNINGSINITSKKGELPVITDDKIKNAEIESESTKATTISTKTFNDFSNEYLVNFVTETTTILTDMKGKRLFTKIEEKDRKLYPLPAPYETIPKRKAVIDKYFMPDVFKENYIDKDGITYVEELNNQNFSYTYYFKNVINREEHSDILRVTFSIDPVEGFKGVKRSTKTVDFKIKDNELKLNTKCFEDSFLNFAENTNDSTDIDYSKKEKELYATVESKLSSVLRPDQKIGSFLTIEKFPLSDDKAYGISIEEPTQNAICYYLNTKTGEIYGHYQHKVVAK</sequence>
<feature type="transmembrane region" description="Helical" evidence="1">
    <location>
        <begin position="12"/>
        <end position="33"/>
    </location>
</feature>
<evidence type="ECO:0000256" key="1">
    <source>
        <dbReference type="SAM" id="Phobius"/>
    </source>
</evidence>
<keyword evidence="1" id="KW-0812">Transmembrane</keyword>
<reference evidence="2 3" key="1">
    <citation type="submission" date="2016-11" db="EMBL/GenBank/DDBJ databases">
        <authorList>
            <person name="Jaros S."/>
            <person name="Januszkiewicz K."/>
            <person name="Wedrychowicz H."/>
        </authorList>
    </citation>
    <scope>NUCLEOTIDE SEQUENCE [LARGE SCALE GENOMIC DNA]</scope>
    <source>
        <strain evidence="2 3">DSM 21758</strain>
    </source>
</reference>
<dbReference type="Proteomes" id="UP000184310">
    <property type="component" value="Unassembled WGS sequence"/>
</dbReference>
<protein>
    <submittedName>
        <fullName evidence="2">Uncharacterized protein</fullName>
    </submittedName>
</protein>
<evidence type="ECO:0000313" key="3">
    <source>
        <dbReference type="Proteomes" id="UP000184310"/>
    </source>
</evidence>